<feature type="domain" description="Fatty acid desaturase" evidence="3">
    <location>
        <begin position="93"/>
        <end position="350"/>
    </location>
</feature>
<dbReference type="GO" id="GO:0008610">
    <property type="term" value="P:lipid biosynthetic process"/>
    <property type="evidence" value="ECO:0007669"/>
    <property type="project" value="UniProtKB-ARBA"/>
</dbReference>
<evidence type="ECO:0000259" key="3">
    <source>
        <dbReference type="Pfam" id="PF00487"/>
    </source>
</evidence>
<feature type="compositionally biased region" description="Low complexity" evidence="1">
    <location>
        <begin position="21"/>
        <end position="33"/>
    </location>
</feature>
<gene>
    <name evidence="4" type="ORF">GNZ21_14995</name>
</gene>
<dbReference type="InterPro" id="IPR005804">
    <property type="entry name" value="FA_desaturase_dom"/>
</dbReference>
<reference evidence="4 5" key="1">
    <citation type="submission" date="2019-12" db="EMBL/GenBank/DDBJ databases">
        <title>Nesterenkonia muleiensis sp. nov., a novel actinobacterium isolated from sap of Populus euphratica.</title>
        <authorList>
            <person name="Wang R."/>
        </authorList>
    </citation>
    <scope>NUCLEOTIDE SEQUENCE [LARGE SCALE GENOMIC DNA]</scope>
    <source>
        <strain evidence="4 5">F10</strain>
    </source>
</reference>
<dbReference type="EMBL" id="WRPM01000102">
    <property type="protein sequence ID" value="MVT27643.1"/>
    <property type="molecule type" value="Genomic_DNA"/>
</dbReference>
<dbReference type="PIRSF" id="PIRSF015921">
    <property type="entry name" value="FA_sphinglp_des"/>
    <property type="match status" value="1"/>
</dbReference>
<evidence type="ECO:0000313" key="5">
    <source>
        <dbReference type="Proteomes" id="UP000460157"/>
    </source>
</evidence>
<evidence type="ECO:0000256" key="1">
    <source>
        <dbReference type="SAM" id="MobiDB-lite"/>
    </source>
</evidence>
<evidence type="ECO:0000256" key="2">
    <source>
        <dbReference type="SAM" id="Phobius"/>
    </source>
</evidence>
<dbReference type="InterPro" id="IPR012171">
    <property type="entry name" value="Fatty_acid_desaturase"/>
</dbReference>
<feature type="transmembrane region" description="Helical" evidence="2">
    <location>
        <begin position="95"/>
        <end position="116"/>
    </location>
</feature>
<name>A0A7K1UMF0_9MICC</name>
<proteinExistence type="predicted"/>
<keyword evidence="5" id="KW-1185">Reference proteome</keyword>
<keyword evidence="2" id="KW-1133">Transmembrane helix</keyword>
<organism evidence="4 5">
    <name type="scientific">Nesterenkonia alkaliphila</name>
    <dbReference type="NCBI Taxonomy" id="1463631"/>
    <lineage>
        <taxon>Bacteria</taxon>
        <taxon>Bacillati</taxon>
        <taxon>Actinomycetota</taxon>
        <taxon>Actinomycetes</taxon>
        <taxon>Micrococcales</taxon>
        <taxon>Micrococcaceae</taxon>
        <taxon>Nesterenkonia</taxon>
    </lineage>
</organism>
<feature type="transmembrane region" description="Helical" evidence="2">
    <location>
        <begin position="195"/>
        <end position="216"/>
    </location>
</feature>
<dbReference type="PANTHER" id="PTHR19353">
    <property type="entry name" value="FATTY ACID DESATURASE 2"/>
    <property type="match status" value="1"/>
</dbReference>
<dbReference type="Pfam" id="PF00487">
    <property type="entry name" value="FA_desaturase"/>
    <property type="match status" value="1"/>
</dbReference>
<dbReference type="AlphaFoldDB" id="A0A7K1UMF0"/>
<dbReference type="PANTHER" id="PTHR19353:SF19">
    <property type="entry name" value="DELTA(5) FATTY ACID DESATURASE C-RELATED"/>
    <property type="match status" value="1"/>
</dbReference>
<dbReference type="GO" id="GO:0016020">
    <property type="term" value="C:membrane"/>
    <property type="evidence" value="ECO:0007669"/>
    <property type="project" value="TreeGrafter"/>
</dbReference>
<evidence type="ECO:0000313" key="4">
    <source>
        <dbReference type="EMBL" id="MVT27643.1"/>
    </source>
</evidence>
<feature type="transmembrane region" description="Helical" evidence="2">
    <location>
        <begin position="67"/>
        <end position="89"/>
    </location>
</feature>
<keyword evidence="2" id="KW-0472">Membrane</keyword>
<dbReference type="Proteomes" id="UP000460157">
    <property type="component" value="Unassembled WGS sequence"/>
</dbReference>
<dbReference type="CDD" id="cd03506">
    <property type="entry name" value="Delta6-FADS-like"/>
    <property type="match status" value="1"/>
</dbReference>
<dbReference type="GO" id="GO:0016717">
    <property type="term" value="F:oxidoreductase activity, acting on paired donors, with oxidation of a pair of donors resulting in the reduction of molecular oxygen to two molecules of water"/>
    <property type="evidence" value="ECO:0007669"/>
    <property type="project" value="TreeGrafter"/>
</dbReference>
<keyword evidence="2" id="KW-0812">Transmembrane</keyword>
<protein>
    <submittedName>
        <fullName evidence="4">Acyl-CoA desaturase</fullName>
    </submittedName>
</protein>
<feature type="transmembrane region" description="Helical" evidence="2">
    <location>
        <begin position="128"/>
        <end position="146"/>
    </location>
</feature>
<sequence>MTITQGAPSAVIYRTQGAKDGAPAAGRGAHAPAEPAPPRPNRQTNEFFELSKRVKEAGLMERNAQSYIGRAVVLSLGFLGTAALMGLVGQSLWQLAVAVLLGILFTQAAFLSHDAAHQQVFNNGRKNEWLSLLMGNLVVGMSYSWWVRKHGKHHANPNVIGKDGDIKAGTLAFVPGDAADRTGIAAWFAKRQGWFFFPILLFFGFVLHGQAVRAVLRGEKVKRRKVEASFLALRLIGYPLLIIWLLGPLLGLGFIAVQVAVFGVYMGASFAPNHKGMPLIPKDAEVDFLRRQVLTSRNISGGRPMGWAMGGLNYQIEHHLFPRMASPKLHKVRPLVREFCAEHGITYTETGLLSSYRIIIRYLNRVGLGYADPMECPITAQFRSTGTQVV</sequence>
<dbReference type="RefSeq" id="WP_157325766.1">
    <property type="nucleotide sequence ID" value="NZ_BMFX01000008.1"/>
</dbReference>
<comment type="caution">
    <text evidence="4">The sequence shown here is derived from an EMBL/GenBank/DDBJ whole genome shotgun (WGS) entry which is preliminary data.</text>
</comment>
<accession>A0A7K1UMF0</accession>
<feature type="region of interest" description="Disordered" evidence="1">
    <location>
        <begin position="19"/>
        <end position="43"/>
    </location>
</feature>
<dbReference type="OrthoDB" id="104711at2"/>